<comment type="caution">
    <text evidence="12">The sequence shown here is derived from an EMBL/GenBank/DDBJ whole genome shotgun (WGS) entry which is preliminary data.</text>
</comment>
<evidence type="ECO:0000256" key="2">
    <source>
        <dbReference type="ARBA" id="ARBA00010559"/>
    </source>
</evidence>
<evidence type="ECO:0000256" key="6">
    <source>
        <dbReference type="ARBA" id="ARBA00022552"/>
    </source>
</evidence>
<dbReference type="OrthoDB" id="31183at2759"/>
<keyword evidence="8 10" id="KW-0687">Ribonucleoprotein</keyword>
<dbReference type="GO" id="GO:0030515">
    <property type="term" value="F:snoRNA binding"/>
    <property type="evidence" value="ECO:0007669"/>
    <property type="project" value="TreeGrafter"/>
</dbReference>
<protein>
    <recommendedName>
        <fullName evidence="4 10">U3 small nucleolar RNA-associated protein 10</fullName>
    </recommendedName>
</protein>
<accession>A0A168B093</accession>
<dbReference type="SUPFAM" id="SSF48371">
    <property type="entry name" value="ARM repeat"/>
    <property type="match status" value="1"/>
</dbReference>
<evidence type="ECO:0000256" key="4">
    <source>
        <dbReference type="ARBA" id="ARBA00015399"/>
    </source>
</evidence>
<keyword evidence="6 10" id="KW-0698">rRNA processing</keyword>
<dbReference type="RefSeq" id="XP_018706041.1">
    <property type="nucleotide sequence ID" value="XM_018846313.1"/>
</dbReference>
<dbReference type="PANTHER" id="PTHR13457:SF1">
    <property type="entry name" value="HEAT REPEAT-CONTAINING PROTEIN 1"/>
    <property type="match status" value="1"/>
</dbReference>
<dbReference type="GO" id="GO:0032040">
    <property type="term" value="C:small-subunit processome"/>
    <property type="evidence" value="ECO:0007669"/>
    <property type="project" value="TreeGrafter"/>
</dbReference>
<feature type="domain" description="BP28 C-terminal" evidence="11">
    <location>
        <begin position="1539"/>
        <end position="1693"/>
    </location>
</feature>
<keyword evidence="13" id="KW-1185">Reference proteome</keyword>
<proteinExistence type="inferred from homology"/>
<keyword evidence="5 10" id="KW-0690">Ribosome biogenesis</keyword>
<dbReference type="InterPro" id="IPR011989">
    <property type="entry name" value="ARM-like"/>
</dbReference>
<evidence type="ECO:0000256" key="10">
    <source>
        <dbReference type="RuleBase" id="RU367065"/>
    </source>
</evidence>
<organism evidence="12 13">
    <name type="scientific">Cordyceps fumosorosea (strain ARSEF 2679)</name>
    <name type="common">Isaria fumosorosea</name>
    <dbReference type="NCBI Taxonomy" id="1081104"/>
    <lineage>
        <taxon>Eukaryota</taxon>
        <taxon>Fungi</taxon>
        <taxon>Dikarya</taxon>
        <taxon>Ascomycota</taxon>
        <taxon>Pezizomycotina</taxon>
        <taxon>Sordariomycetes</taxon>
        <taxon>Hypocreomycetidae</taxon>
        <taxon>Hypocreales</taxon>
        <taxon>Cordycipitaceae</taxon>
        <taxon>Cordyceps</taxon>
    </lineage>
</organism>
<evidence type="ECO:0000256" key="9">
    <source>
        <dbReference type="ARBA" id="ARBA00025076"/>
    </source>
</evidence>
<dbReference type="GO" id="GO:0034455">
    <property type="term" value="C:t-UTP complex"/>
    <property type="evidence" value="ECO:0007669"/>
    <property type="project" value="TreeGrafter"/>
</dbReference>
<dbReference type="SMART" id="SM01036">
    <property type="entry name" value="BP28CT"/>
    <property type="match status" value="1"/>
</dbReference>
<dbReference type="InterPro" id="IPR022125">
    <property type="entry name" value="U3snoRNP10_N"/>
</dbReference>
<evidence type="ECO:0000256" key="7">
    <source>
        <dbReference type="ARBA" id="ARBA00023242"/>
    </source>
</evidence>
<comment type="subunit">
    <text evidence="3 10">Component of the ribosomal small subunit (SSU) processome.</text>
</comment>
<name>A0A168B093_CORFA</name>
<dbReference type="InterPro" id="IPR016024">
    <property type="entry name" value="ARM-type_fold"/>
</dbReference>
<evidence type="ECO:0000256" key="8">
    <source>
        <dbReference type="ARBA" id="ARBA00023274"/>
    </source>
</evidence>
<evidence type="ECO:0000313" key="12">
    <source>
        <dbReference type="EMBL" id="OAA69437.1"/>
    </source>
</evidence>
<gene>
    <name evidence="12" type="ORF">ISF_02707</name>
</gene>
<evidence type="ECO:0000313" key="13">
    <source>
        <dbReference type="Proteomes" id="UP000076744"/>
    </source>
</evidence>
<dbReference type="STRING" id="1081104.A0A168B093"/>
<comment type="similarity">
    <text evidence="2 10">Belongs to the HEATR1/UTP10 family.</text>
</comment>
<dbReference type="Pfam" id="PF08146">
    <property type="entry name" value="BP28CT"/>
    <property type="match status" value="1"/>
</dbReference>
<comment type="subcellular location">
    <subcellularLocation>
        <location evidence="1 10">Nucleus</location>
        <location evidence="1 10">Nucleolus</location>
    </subcellularLocation>
</comment>
<dbReference type="InterPro" id="IPR040191">
    <property type="entry name" value="UTP10"/>
</dbReference>
<dbReference type="Pfam" id="PF23243">
    <property type="entry name" value="HEAT_HEATR1"/>
    <property type="match status" value="1"/>
</dbReference>
<dbReference type="EMBL" id="AZHB01000005">
    <property type="protein sequence ID" value="OAA69437.1"/>
    <property type="molecule type" value="Genomic_DNA"/>
</dbReference>
<keyword evidence="7 10" id="KW-0539">Nucleus</keyword>
<dbReference type="Gene3D" id="1.25.10.10">
    <property type="entry name" value="Leucine-rich Repeat Variant"/>
    <property type="match status" value="2"/>
</dbReference>
<dbReference type="InterPro" id="IPR012954">
    <property type="entry name" value="BP28_C_dom"/>
</dbReference>
<evidence type="ECO:0000256" key="5">
    <source>
        <dbReference type="ARBA" id="ARBA00022517"/>
    </source>
</evidence>
<sequence length="1823" mass="201252">MATSLAAQLAQVAANSKSTLNLKAQRAAHSKSLIWEPKVAATQSLQTLYATCFQGFEDLCQLDARFVPFQATLFSEESQDQDRTQLTSSENAELNRQIESFLRLVGGRLRLTPAIKAVEWLIRRFRIHEENTVPLVLAFLPYHSVPAFTTLLSILPHRVPQALRFLDPYIRSLTAPPRSIIVHQAINHPEFLSLVSEYTLESCRNQYHHPAQITFWAGLMTESVNGLLDKTKSGRATVQAENIQALLHRLGPIFSESLMMKTVPSLQIASYMAMAVFVSKGSLEDAAVTAFMQQTVLGWSFETIRPGLVCLTIMAQFRSAKQMNSKVTKALMKVPDIGLLLVEIGKERRVDKLANGLCLALIERLTKKGDSSGLASIMSVLSGEILKEKQTAVIFKSLLLTALKLDNENDKDGSLRRELGSVLIALSQVSGKVGDIVQSAIQEVEFDIEELELKLDLSFRSRRIPEASSDSTIAKVAVSPETRVDIEKALGRLNSRTEALSICLVPQPSEIFDEFSHLFFSIVSERSNDVELLSRFEESPKLCRPTALKDCTFYSFFIHIWSGPYPALARMAALDMVKKNVKVSEDLTVDLQNLVPYCVIALSDPSKRVRRSAADLLVVISSRYTATPSFKSVWGAGTLYGSAQDSKPLTCEIIRRLLHLQLLPTVEECVMDPNHIAVVIKATIEQGTYQTKPDPSLDKKDHMSSSGRLALLVFFSEHAVKTPILLVKERLLGGLNEVKGVSGTSRTKSLLPALRWWAALSDTEIEAMCRSEHIETAEAYTRFVEIVVPNDATGLEFFIETLTSPDTSEKPDLVQAIFARIRKIWPLMKADSKLAVAQQFLALSQETGDDDASPIVATEASDLLRTVPLTTDILSIFLNSIQTGTKMITEPPPEKRRRRCSTDVNRELITQLTPDLSKALRKITFVLQLVDNSDPVTHPELLDGLFTALAELQHLRTVVGSELGYLQNLILRSLLAMMPAYKANEDLDIDSSGGYGDLLVNCIQKSSSPVVQNAALLLVANLATTAPNLVLHSVMPIFTFMGTSVLRQNDDYSAHVVSQTIKEVVPPLIASLRKGKKSPLAGASDILVSFTTAYEHIPSHRRPALFLALVETLGPKDFLFALIGMLVNRYDASDDLVQFSAELLDNFSIDIQLDTLLKLLSLTSDLFKPKPGLSATLLGFGEDGEIKDPSKVALRQLNAYPTLLSSKALVSQIAKLEDRDDMEAAEIRSNYATLLENILLLSDTIKANKALRACCGVTLANLLNLLSIGEFIKAVENLLDRPDLTLRHKVLKALEARVESEKNTDADARIALLTFLPQLTAAIRESEDIRYKHTAVTCVDKIAEKYGKKDIEAVVAAASTIAGEHCLGQSEKLLRTMALLCLTSLVDVLQDAIVPVLPLAVPRAISYLEQSLEVAPVDEELHSAGYGFLASLAEHLPYMLSTYMDDILRVSNASATADLTAETNGNRVLCLEVLAKKMDAKEMLTGLDRNWETALSAGPLVSNISQSIEKRGAFTNRATRQALTEIINIIGLTIDSHSKGIVSKNSGILSGIFLKAFDLRRRILLADNAGEKVLRQISELEAAAYERMLKMIFKLNDAAFRPVFEKIVEWPGSKIPKSDSTGLALQQLAVYGFLQAFFDNLKSIVTNYATYVLDDAVKILGKIQPHVNGESRDLWKRVLGTLSKCFEHDQDDFWQAPAHFGAIAPVLLQQFLVAPQIDVAADLIPATVELAAAADSQTHQKELNSALLQHLRSEQAAVRLAAVKCEQALTDKLGEEWLAMLHEMLPRISELQEDDDEVVERETHRWIVKIEEVLGESLDAMLQ</sequence>
<dbReference type="InterPro" id="IPR056473">
    <property type="entry name" value="HEAT_Utp10/HEAT1"/>
</dbReference>
<comment type="function">
    <text evidence="9">Involved in nucleolar processing of pre-18S ribosomal RNA. Involved in ribosome biosynthesis.</text>
</comment>
<reference evidence="12 13" key="1">
    <citation type="journal article" date="2016" name="Genome Biol. Evol.">
        <title>Divergent and convergent evolution of fungal pathogenicity.</title>
        <authorList>
            <person name="Shang Y."/>
            <person name="Xiao G."/>
            <person name="Zheng P."/>
            <person name="Cen K."/>
            <person name="Zhan S."/>
            <person name="Wang C."/>
        </authorList>
    </citation>
    <scope>NUCLEOTIDE SEQUENCE [LARGE SCALE GENOMIC DNA]</scope>
    <source>
        <strain evidence="12 13">ARSEF 2679</strain>
    </source>
</reference>
<evidence type="ECO:0000256" key="3">
    <source>
        <dbReference type="ARBA" id="ARBA00011399"/>
    </source>
</evidence>
<evidence type="ECO:0000259" key="11">
    <source>
        <dbReference type="SMART" id="SM01036"/>
    </source>
</evidence>
<dbReference type="Proteomes" id="UP000076744">
    <property type="component" value="Unassembled WGS sequence"/>
</dbReference>
<dbReference type="PANTHER" id="PTHR13457">
    <property type="entry name" value="BAP28"/>
    <property type="match status" value="1"/>
</dbReference>
<dbReference type="Pfam" id="PF12397">
    <property type="entry name" value="U3snoRNP10"/>
    <property type="match status" value="1"/>
</dbReference>
<dbReference type="GO" id="GO:0000462">
    <property type="term" value="P:maturation of SSU-rRNA from tricistronic rRNA transcript (SSU-rRNA, 5.8S rRNA, LSU-rRNA)"/>
    <property type="evidence" value="ECO:0007669"/>
    <property type="project" value="TreeGrafter"/>
</dbReference>
<dbReference type="GO" id="GO:0045943">
    <property type="term" value="P:positive regulation of transcription by RNA polymerase I"/>
    <property type="evidence" value="ECO:0007669"/>
    <property type="project" value="TreeGrafter"/>
</dbReference>
<dbReference type="GO" id="GO:0030686">
    <property type="term" value="C:90S preribosome"/>
    <property type="evidence" value="ECO:0007669"/>
    <property type="project" value="TreeGrafter"/>
</dbReference>
<evidence type="ECO:0000256" key="1">
    <source>
        <dbReference type="ARBA" id="ARBA00004604"/>
    </source>
</evidence>
<dbReference type="GeneID" id="30018999"/>